<dbReference type="Proteomes" id="UP000054851">
    <property type="component" value="Unassembled WGS sequence"/>
</dbReference>
<dbReference type="GO" id="GO:0032259">
    <property type="term" value="P:methylation"/>
    <property type="evidence" value="ECO:0007669"/>
    <property type="project" value="UniProtKB-KW"/>
</dbReference>
<comment type="caution">
    <text evidence="2">The sequence shown here is derived from an EMBL/GenBank/DDBJ whole genome shotgun (WGS) entry which is preliminary data.</text>
</comment>
<dbReference type="SUPFAM" id="SSF53335">
    <property type="entry name" value="S-adenosyl-L-methionine-dependent methyltransferases"/>
    <property type="match status" value="1"/>
</dbReference>
<dbReference type="STRING" id="1777140.AWB79_00128"/>
<dbReference type="InterPro" id="IPR052514">
    <property type="entry name" value="SAM-dependent_MTase"/>
</dbReference>
<dbReference type="AlphaFoldDB" id="A0A157Z229"/>
<dbReference type="PANTHER" id="PTHR34203">
    <property type="entry name" value="METHYLTRANSFERASE, FKBM FAMILY PROTEIN"/>
    <property type="match status" value="1"/>
</dbReference>
<evidence type="ECO:0000313" key="3">
    <source>
        <dbReference type="Proteomes" id="UP000054851"/>
    </source>
</evidence>
<keyword evidence="3" id="KW-1185">Reference proteome</keyword>
<dbReference type="EMBL" id="FCOA02000001">
    <property type="protein sequence ID" value="SAK39591.1"/>
    <property type="molecule type" value="Genomic_DNA"/>
</dbReference>
<keyword evidence="2" id="KW-0489">Methyltransferase</keyword>
<dbReference type="Pfam" id="PF05050">
    <property type="entry name" value="Methyltransf_21"/>
    <property type="match status" value="1"/>
</dbReference>
<dbReference type="PANTHER" id="PTHR34203:SF15">
    <property type="entry name" value="SLL1173 PROTEIN"/>
    <property type="match status" value="1"/>
</dbReference>
<evidence type="ECO:0000313" key="2">
    <source>
        <dbReference type="EMBL" id="SAK39591.1"/>
    </source>
</evidence>
<dbReference type="NCBIfam" id="TIGR01444">
    <property type="entry name" value="fkbM_fam"/>
    <property type="match status" value="1"/>
</dbReference>
<accession>A0A157Z229</accession>
<gene>
    <name evidence="2" type="ORF">AWB79_00128</name>
</gene>
<organism evidence="2 3">
    <name type="scientific">Caballeronia hypogeia</name>
    <dbReference type="NCBI Taxonomy" id="1777140"/>
    <lineage>
        <taxon>Bacteria</taxon>
        <taxon>Pseudomonadati</taxon>
        <taxon>Pseudomonadota</taxon>
        <taxon>Betaproteobacteria</taxon>
        <taxon>Burkholderiales</taxon>
        <taxon>Burkholderiaceae</taxon>
        <taxon>Caballeronia</taxon>
    </lineage>
</organism>
<dbReference type="InterPro" id="IPR029063">
    <property type="entry name" value="SAM-dependent_MTases_sf"/>
</dbReference>
<keyword evidence="2" id="KW-0808">Transferase</keyword>
<name>A0A157Z229_9BURK</name>
<dbReference type="Gene3D" id="3.40.50.150">
    <property type="entry name" value="Vaccinia Virus protein VP39"/>
    <property type="match status" value="1"/>
</dbReference>
<dbReference type="InterPro" id="IPR006342">
    <property type="entry name" value="FkbM_mtfrase"/>
</dbReference>
<proteinExistence type="predicted"/>
<evidence type="ECO:0000259" key="1">
    <source>
        <dbReference type="Pfam" id="PF05050"/>
    </source>
</evidence>
<reference evidence="2" key="1">
    <citation type="submission" date="2016-01" db="EMBL/GenBank/DDBJ databases">
        <authorList>
            <person name="Peeters C."/>
        </authorList>
    </citation>
    <scope>NUCLEOTIDE SEQUENCE</scope>
    <source>
        <strain evidence="2">LMG 29322</strain>
    </source>
</reference>
<protein>
    <submittedName>
        <fullName evidence="2">FkbM family methyltransferase</fullName>
    </submittedName>
</protein>
<feature type="domain" description="Methyltransferase FkbM" evidence="1">
    <location>
        <begin position="78"/>
        <end position="243"/>
    </location>
</feature>
<dbReference type="GO" id="GO:0008168">
    <property type="term" value="F:methyltransferase activity"/>
    <property type="evidence" value="ECO:0007669"/>
    <property type="project" value="UniProtKB-KW"/>
</dbReference>
<sequence length="277" mass="30291">MAYAMSLPNRPVAFVLAASNHGTMIVNRNDVAVQDGFAYGVGHQLLNTSCFDPGEVAFVLKLLELRRRHFGDEVFAIDGGANIGVHSIEWARHMHGWGKVLSFEAQEIVYYALAGNLALNNCLNARARLAALGDTLGEIVIPQPDYYSAGSFGSLELRETNNVLGIGQNVSYDPEKGVAVPMINIDSLKLERLDFLKIDVEGMEMDVLRGAVGTLKRCAPILLVETIKGDETSIREFLSAAGYADFYRVHPNALVISERDPVRQHVSERDGVVYIGG</sequence>